<reference evidence="2" key="1">
    <citation type="submission" date="2025-08" db="UniProtKB">
        <authorList>
            <consortium name="Ensembl"/>
        </authorList>
    </citation>
    <scope>IDENTIFICATION</scope>
</reference>
<evidence type="ECO:0000313" key="2">
    <source>
        <dbReference type="Ensembl" id="ENSNNAP00000024213.1"/>
    </source>
</evidence>
<keyword evidence="3" id="KW-1185">Reference proteome</keyword>
<organism evidence="2 3">
    <name type="scientific">Naja naja</name>
    <name type="common">Indian cobra</name>
    <dbReference type="NCBI Taxonomy" id="35670"/>
    <lineage>
        <taxon>Eukaryota</taxon>
        <taxon>Metazoa</taxon>
        <taxon>Chordata</taxon>
        <taxon>Craniata</taxon>
        <taxon>Vertebrata</taxon>
        <taxon>Euteleostomi</taxon>
        <taxon>Lepidosauria</taxon>
        <taxon>Squamata</taxon>
        <taxon>Bifurcata</taxon>
        <taxon>Unidentata</taxon>
        <taxon>Episquamata</taxon>
        <taxon>Toxicofera</taxon>
        <taxon>Serpentes</taxon>
        <taxon>Colubroidea</taxon>
        <taxon>Elapidae</taxon>
        <taxon>Elapinae</taxon>
        <taxon>Naja</taxon>
    </lineage>
</organism>
<name>A0A8C6Y870_NAJNA</name>
<dbReference type="Proteomes" id="UP000694559">
    <property type="component" value="Unplaced"/>
</dbReference>
<protein>
    <submittedName>
        <fullName evidence="2">Uncharacterized protein</fullName>
    </submittedName>
</protein>
<sequence>MQTSLGHETSARKQRSSETSARKQPSSEDQAPRTSHANPEPRCQLLPQFHPVLVLCSFSIGPLCFYILQSLLPS</sequence>
<evidence type="ECO:0000313" key="3">
    <source>
        <dbReference type="Proteomes" id="UP000694559"/>
    </source>
</evidence>
<accession>A0A8C6Y870</accession>
<feature type="compositionally biased region" description="Polar residues" evidence="1">
    <location>
        <begin position="17"/>
        <end position="37"/>
    </location>
</feature>
<reference evidence="2" key="2">
    <citation type="submission" date="2025-09" db="UniProtKB">
        <authorList>
            <consortium name="Ensembl"/>
        </authorList>
    </citation>
    <scope>IDENTIFICATION</scope>
</reference>
<dbReference type="Ensembl" id="ENSNNAT00000025384.1">
    <property type="protein sequence ID" value="ENSNNAP00000024213.1"/>
    <property type="gene ID" value="ENSNNAG00000015920.1"/>
</dbReference>
<proteinExistence type="predicted"/>
<evidence type="ECO:0000256" key="1">
    <source>
        <dbReference type="SAM" id="MobiDB-lite"/>
    </source>
</evidence>
<dbReference type="AlphaFoldDB" id="A0A8C6Y870"/>
<feature type="region of interest" description="Disordered" evidence="1">
    <location>
        <begin position="1"/>
        <end position="42"/>
    </location>
</feature>